<accession>A0AAV4W6C4</accession>
<gene>
    <name evidence="2" type="ORF">CDAR_223361</name>
</gene>
<dbReference type="Proteomes" id="UP001054837">
    <property type="component" value="Unassembled WGS sequence"/>
</dbReference>
<evidence type="ECO:0000313" key="2">
    <source>
        <dbReference type="EMBL" id="GIY78262.1"/>
    </source>
</evidence>
<dbReference type="EMBL" id="BPLQ01014217">
    <property type="protein sequence ID" value="GIY78262.1"/>
    <property type="molecule type" value="Genomic_DNA"/>
</dbReference>
<evidence type="ECO:0000313" key="3">
    <source>
        <dbReference type="Proteomes" id="UP001054837"/>
    </source>
</evidence>
<name>A0AAV4W6C4_9ARAC</name>
<protein>
    <submittedName>
        <fullName evidence="2">Uncharacterized protein</fullName>
    </submittedName>
</protein>
<comment type="caution">
    <text evidence="2">The sequence shown here is derived from an EMBL/GenBank/DDBJ whole genome shotgun (WGS) entry which is preliminary data.</text>
</comment>
<sequence length="129" mass="15172">MWENMCSRIFVRIERGLMIGASTVVTTVRLCSESNDHPTTTSIHIQPHFPKTSLTENESSPKHHTTPLPFQHQKRPATLKQYNKTRKEKKKKEKLKDRKKEEVFTNGRWAFLIRNRLLHRRCPNPGTEP</sequence>
<keyword evidence="3" id="KW-1185">Reference proteome</keyword>
<organism evidence="2 3">
    <name type="scientific">Caerostris darwini</name>
    <dbReference type="NCBI Taxonomy" id="1538125"/>
    <lineage>
        <taxon>Eukaryota</taxon>
        <taxon>Metazoa</taxon>
        <taxon>Ecdysozoa</taxon>
        <taxon>Arthropoda</taxon>
        <taxon>Chelicerata</taxon>
        <taxon>Arachnida</taxon>
        <taxon>Araneae</taxon>
        <taxon>Araneomorphae</taxon>
        <taxon>Entelegynae</taxon>
        <taxon>Araneoidea</taxon>
        <taxon>Araneidae</taxon>
        <taxon>Caerostris</taxon>
    </lineage>
</organism>
<reference evidence="2 3" key="1">
    <citation type="submission" date="2021-06" db="EMBL/GenBank/DDBJ databases">
        <title>Caerostris darwini draft genome.</title>
        <authorList>
            <person name="Kono N."/>
            <person name="Arakawa K."/>
        </authorList>
    </citation>
    <scope>NUCLEOTIDE SEQUENCE [LARGE SCALE GENOMIC DNA]</scope>
</reference>
<feature type="region of interest" description="Disordered" evidence="1">
    <location>
        <begin position="35"/>
        <end position="101"/>
    </location>
</feature>
<dbReference type="AlphaFoldDB" id="A0AAV4W6C4"/>
<evidence type="ECO:0000256" key="1">
    <source>
        <dbReference type="SAM" id="MobiDB-lite"/>
    </source>
</evidence>
<feature type="compositionally biased region" description="Basic residues" evidence="1">
    <location>
        <begin position="72"/>
        <end position="93"/>
    </location>
</feature>
<proteinExistence type="predicted"/>